<evidence type="ECO:0000259" key="8">
    <source>
        <dbReference type="Pfam" id="PF00361"/>
    </source>
</evidence>
<feature type="transmembrane region" description="Helical" evidence="7">
    <location>
        <begin position="409"/>
        <end position="433"/>
    </location>
</feature>
<dbReference type="GO" id="GO:0016020">
    <property type="term" value="C:membrane"/>
    <property type="evidence" value="ECO:0007669"/>
    <property type="project" value="UniProtKB-SubCell"/>
</dbReference>
<feature type="transmembrane region" description="Helical" evidence="7">
    <location>
        <begin position="37"/>
        <end position="55"/>
    </location>
</feature>
<evidence type="ECO:0000313" key="10">
    <source>
        <dbReference type="EMBL" id="CUO29834.1"/>
    </source>
</evidence>
<keyword evidence="4 7" id="KW-1133">Transmembrane helix</keyword>
<evidence type="ECO:0000256" key="3">
    <source>
        <dbReference type="ARBA" id="ARBA00022692"/>
    </source>
</evidence>
<dbReference type="InterPro" id="IPR001516">
    <property type="entry name" value="Proton_antipo_N"/>
</dbReference>
<evidence type="ECO:0000259" key="9">
    <source>
        <dbReference type="Pfam" id="PF00662"/>
    </source>
</evidence>
<dbReference type="AlphaFoldDB" id="A0A174DWK3"/>
<feature type="transmembrane region" description="Helical" evidence="7">
    <location>
        <begin position="161"/>
        <end position="179"/>
    </location>
</feature>
<evidence type="ECO:0000313" key="11">
    <source>
        <dbReference type="Proteomes" id="UP000095544"/>
    </source>
</evidence>
<evidence type="ECO:0000256" key="5">
    <source>
        <dbReference type="ARBA" id="ARBA00023136"/>
    </source>
</evidence>
<feature type="transmembrane region" description="Helical" evidence="7">
    <location>
        <begin position="206"/>
        <end position="229"/>
    </location>
</feature>
<organism evidence="10 11">
    <name type="scientific">Faecalicatena contorta</name>
    <dbReference type="NCBI Taxonomy" id="39482"/>
    <lineage>
        <taxon>Bacteria</taxon>
        <taxon>Bacillati</taxon>
        <taxon>Bacillota</taxon>
        <taxon>Clostridia</taxon>
        <taxon>Lachnospirales</taxon>
        <taxon>Lachnospiraceae</taxon>
        <taxon>Faecalicatena</taxon>
    </lineage>
</organism>
<gene>
    <name evidence="10" type="primary">mrpA</name>
    <name evidence="10" type="ORF">ERS852491_01808</name>
</gene>
<evidence type="ECO:0000256" key="4">
    <source>
        <dbReference type="ARBA" id="ARBA00022989"/>
    </source>
</evidence>
<dbReference type="STRING" id="39482.ERS852491_01808"/>
<feature type="transmembrane region" description="Helical" evidence="7">
    <location>
        <begin position="454"/>
        <end position="474"/>
    </location>
</feature>
<feature type="transmembrane region" description="Helical" evidence="7">
    <location>
        <begin position="371"/>
        <end position="397"/>
    </location>
</feature>
<dbReference type="GO" id="GO:0012505">
    <property type="term" value="C:endomembrane system"/>
    <property type="evidence" value="ECO:0007669"/>
    <property type="project" value="UniProtKB-SubCell"/>
</dbReference>
<dbReference type="PANTHER" id="PTHR43373:SF1">
    <property type="entry name" value="NA(+)_H(+) ANTIPORTER SUBUNIT A"/>
    <property type="match status" value="1"/>
</dbReference>
<dbReference type="OrthoDB" id="9807568at2"/>
<feature type="domain" description="NADH-Ubiquinone oxidoreductase (complex I) chain 5 N-terminal" evidence="9">
    <location>
        <begin position="65"/>
        <end position="108"/>
    </location>
</feature>
<evidence type="ECO:0000256" key="2">
    <source>
        <dbReference type="ARBA" id="ARBA00008483"/>
    </source>
</evidence>
<sequence>MNETFLIIAVVFPIVTAVFIPLIPFRKRAHMEVYIEAVVLLTSALVLLLLFNRPGELVLLQFSEKVSFALKIDGMSMVFAGLVSVLWPIATLYSFEYMSTEEREQPFFMFYTMTYGVTLGIAFSANIVSMYFFYEMLTLVTIPLVLHTFTREAVLATRKYIYFSIGGAALGFMGLVFLVRCGGPGGFTLGGILQGHTAGLGMDLVLLLYVVAFLGFSIKAAMFPFYSWLPDAGVAPTPVTALLHAVAVVKAGAFAVIRLTYYCFGTELLRGTWAQNVVMALAMFTVVFGCSMGVKETHMKRRLAFSTVSNLSYIIFGATIMTPAGLLGALCHMVFHAVMKISAFFCAGSIMHQTHKHYIYEMDGFGRKMPWVYGAFTVSAIGMMGVPGGCGFISKWYLAKGALESGNHLAWIGVGCLLVSALLTAIYMMTIVVRGFFPEKGFDEKALAGVKDPSWQMVLPLLLFSLAIIGFGLYSTPLTDFLAKVVTGVY</sequence>
<reference evidence="10 11" key="1">
    <citation type="submission" date="2015-09" db="EMBL/GenBank/DDBJ databases">
        <authorList>
            <consortium name="Pathogen Informatics"/>
        </authorList>
    </citation>
    <scope>NUCLEOTIDE SEQUENCE [LARGE SCALE GENOMIC DNA]</scope>
    <source>
        <strain evidence="10 11">2789STDY5834876</strain>
    </source>
</reference>
<dbReference type="Pfam" id="PF00662">
    <property type="entry name" value="Proton_antipo_N"/>
    <property type="match status" value="1"/>
</dbReference>
<keyword evidence="5 7" id="KW-0472">Membrane</keyword>
<accession>A0A174DWK3</accession>
<protein>
    <submittedName>
        <fullName evidence="10">Multiple resistance and pH homeostasis protein A</fullName>
    </submittedName>
</protein>
<dbReference type="Proteomes" id="UP000095544">
    <property type="component" value="Unassembled WGS sequence"/>
</dbReference>
<feature type="transmembrane region" description="Helical" evidence="7">
    <location>
        <begin position="75"/>
        <end position="95"/>
    </location>
</feature>
<feature type="transmembrane region" description="Helical" evidence="7">
    <location>
        <begin position="6"/>
        <end position="25"/>
    </location>
</feature>
<dbReference type="InterPro" id="IPR050616">
    <property type="entry name" value="CPA3_Na-H_Antiporter_A"/>
</dbReference>
<comment type="similarity">
    <text evidence="2">Belongs to the CPA3 antiporters (TC 2.A.63) subunit A family.</text>
</comment>
<name>A0A174DWK3_9FIRM</name>
<feature type="transmembrane region" description="Helical" evidence="7">
    <location>
        <begin position="131"/>
        <end position="149"/>
    </location>
</feature>
<feature type="transmembrane region" description="Helical" evidence="7">
    <location>
        <begin position="241"/>
        <end position="261"/>
    </location>
</feature>
<dbReference type="Pfam" id="PF00361">
    <property type="entry name" value="Proton_antipo_M"/>
    <property type="match status" value="1"/>
</dbReference>
<dbReference type="EMBL" id="CYZU01000013">
    <property type="protein sequence ID" value="CUO29834.1"/>
    <property type="molecule type" value="Genomic_DNA"/>
</dbReference>
<feature type="transmembrane region" description="Helical" evidence="7">
    <location>
        <begin position="273"/>
        <end position="291"/>
    </location>
</feature>
<keyword evidence="3 6" id="KW-0812">Transmembrane</keyword>
<proteinExistence type="inferred from homology"/>
<dbReference type="RefSeq" id="WP_055152690.1">
    <property type="nucleotide sequence ID" value="NZ_BQNQ01000001.1"/>
</dbReference>
<dbReference type="PANTHER" id="PTHR43373">
    <property type="entry name" value="NA(+)/H(+) ANTIPORTER SUBUNIT"/>
    <property type="match status" value="1"/>
</dbReference>
<dbReference type="InterPro" id="IPR001750">
    <property type="entry name" value="ND/Mrp_TM"/>
</dbReference>
<dbReference type="GeneID" id="93336096"/>
<evidence type="ECO:0000256" key="1">
    <source>
        <dbReference type="ARBA" id="ARBA00004127"/>
    </source>
</evidence>
<evidence type="ECO:0000256" key="6">
    <source>
        <dbReference type="RuleBase" id="RU000320"/>
    </source>
</evidence>
<feature type="transmembrane region" description="Helical" evidence="7">
    <location>
        <begin position="107"/>
        <end position="125"/>
    </location>
</feature>
<dbReference type="PRINTS" id="PR01434">
    <property type="entry name" value="NADHDHGNASE5"/>
</dbReference>
<comment type="subcellular location">
    <subcellularLocation>
        <location evidence="1">Endomembrane system</location>
        <topology evidence="1">Multi-pass membrane protein</topology>
    </subcellularLocation>
    <subcellularLocation>
        <location evidence="6">Membrane</location>
        <topology evidence="6">Multi-pass membrane protein</topology>
    </subcellularLocation>
</comment>
<feature type="domain" description="NADH:quinone oxidoreductase/Mrp antiporter transmembrane" evidence="8">
    <location>
        <begin position="124"/>
        <end position="412"/>
    </location>
</feature>
<evidence type="ECO:0000256" key="7">
    <source>
        <dbReference type="SAM" id="Phobius"/>
    </source>
</evidence>